<name>A0A1M6LMA4_REIAG</name>
<dbReference type="EMBL" id="FRAA01000001">
    <property type="protein sequence ID" value="SHJ72328.1"/>
    <property type="molecule type" value="Genomic_DNA"/>
</dbReference>
<proteinExistence type="predicted"/>
<reference evidence="2" key="1">
    <citation type="submission" date="2016-11" db="EMBL/GenBank/DDBJ databases">
        <authorList>
            <person name="Varghese N."/>
            <person name="Submissions S."/>
        </authorList>
    </citation>
    <scope>NUCLEOTIDE SEQUENCE [LARGE SCALE GENOMIC DNA]</scope>
    <source>
        <strain evidence="2">DSM 26134</strain>
    </source>
</reference>
<dbReference type="Proteomes" id="UP000184474">
    <property type="component" value="Unassembled WGS sequence"/>
</dbReference>
<keyword evidence="2" id="KW-1185">Reference proteome</keyword>
<organism evidence="1 2">
    <name type="scientific">Reichenbachiella agariperforans</name>
    <dbReference type="NCBI Taxonomy" id="156994"/>
    <lineage>
        <taxon>Bacteria</taxon>
        <taxon>Pseudomonadati</taxon>
        <taxon>Bacteroidota</taxon>
        <taxon>Cytophagia</taxon>
        <taxon>Cytophagales</taxon>
        <taxon>Reichenbachiellaceae</taxon>
        <taxon>Reichenbachiella</taxon>
    </lineage>
</organism>
<accession>A0A1M6LMA4</accession>
<gene>
    <name evidence="1" type="ORF">SAMN04488028_1011021</name>
</gene>
<evidence type="ECO:0000313" key="1">
    <source>
        <dbReference type="EMBL" id="SHJ72328.1"/>
    </source>
</evidence>
<dbReference type="AlphaFoldDB" id="A0A1M6LMA4"/>
<dbReference type="STRING" id="156994.SAMN04488028_1011021"/>
<sequence length="57" mass="6669">MNLECSLSNIDFYPQKYQLILDSSLCRLYASLFETVMSQKHVKFAMHPVLTSWHESS</sequence>
<protein>
    <submittedName>
        <fullName evidence="1">Uncharacterized protein</fullName>
    </submittedName>
</protein>
<evidence type="ECO:0000313" key="2">
    <source>
        <dbReference type="Proteomes" id="UP000184474"/>
    </source>
</evidence>